<feature type="transmembrane region" description="Helical" evidence="1">
    <location>
        <begin position="24"/>
        <end position="42"/>
    </location>
</feature>
<proteinExistence type="predicted"/>
<organism evidence="2">
    <name type="scientific">uncultured Eubacteriales bacterium</name>
    <dbReference type="NCBI Taxonomy" id="172733"/>
    <lineage>
        <taxon>Bacteria</taxon>
        <taxon>Bacillati</taxon>
        <taxon>Bacillota</taxon>
        <taxon>Clostridia</taxon>
        <taxon>Eubacteriales</taxon>
        <taxon>environmental samples</taxon>
    </lineage>
</organism>
<feature type="transmembrane region" description="Helical" evidence="1">
    <location>
        <begin position="128"/>
        <end position="150"/>
    </location>
</feature>
<protein>
    <recommendedName>
        <fullName evidence="3">DUF2178 domain-containing protein</fullName>
    </recommendedName>
</protein>
<gene>
    <name evidence="2" type="ORF">KL86CLO1_10402</name>
</gene>
<reference evidence="2" key="1">
    <citation type="submission" date="2016-04" db="EMBL/GenBank/DDBJ databases">
        <authorList>
            <person name="Evans L.H."/>
            <person name="Alamgir A."/>
            <person name="Owens N."/>
            <person name="Weber N.D."/>
            <person name="Virtaneva K."/>
            <person name="Barbian K."/>
            <person name="Babar A."/>
            <person name="Rosenke K."/>
        </authorList>
    </citation>
    <scope>NUCLEOTIDE SEQUENCE</scope>
    <source>
        <strain evidence="2">86</strain>
    </source>
</reference>
<feature type="transmembrane region" description="Helical" evidence="1">
    <location>
        <begin position="54"/>
        <end position="77"/>
    </location>
</feature>
<keyword evidence="1" id="KW-1133">Transmembrane helix</keyword>
<dbReference type="AlphaFoldDB" id="A0A212J2M5"/>
<evidence type="ECO:0000313" key="2">
    <source>
        <dbReference type="EMBL" id="SBV93614.1"/>
    </source>
</evidence>
<sequence length="154" mass="16979">MLLRLFTAAEDGEAYKRVLKRRCVLFEVLIVLGLATIAGAYFLGKVMPDFVRGFYPGVGTGVALSCAFGLFGTKRTLKDEKKLRAELIKETDERGKEVTLRAASTTSLLLIVAAYVALMVAVAVDLTVFFTLLGTILLFFIIFLSAHAYYNKKL</sequence>
<dbReference type="EMBL" id="FLUN01000001">
    <property type="protein sequence ID" value="SBV93614.1"/>
    <property type="molecule type" value="Genomic_DNA"/>
</dbReference>
<keyword evidence="1" id="KW-0812">Transmembrane</keyword>
<feature type="transmembrane region" description="Helical" evidence="1">
    <location>
        <begin position="98"/>
        <end position="122"/>
    </location>
</feature>
<evidence type="ECO:0000256" key="1">
    <source>
        <dbReference type="SAM" id="Phobius"/>
    </source>
</evidence>
<keyword evidence="1" id="KW-0472">Membrane</keyword>
<evidence type="ECO:0008006" key="3">
    <source>
        <dbReference type="Google" id="ProtNLM"/>
    </source>
</evidence>
<accession>A0A212J2M5</accession>
<name>A0A212J2M5_9FIRM</name>